<accession>A0A9E3HBD5</accession>
<name>A0A9E3HBD5_9NOST</name>
<dbReference type="EMBL" id="JAHHHW010000108">
    <property type="protein sequence ID" value="MBW4433644.1"/>
    <property type="molecule type" value="Genomic_DNA"/>
</dbReference>
<protein>
    <submittedName>
        <fullName evidence="1">Uncharacterized protein</fullName>
    </submittedName>
</protein>
<reference evidence="1" key="2">
    <citation type="journal article" date="2022" name="Microbiol. Resour. Announc.">
        <title>Metagenome Sequencing to Explore Phylogenomics of Terrestrial Cyanobacteria.</title>
        <authorList>
            <person name="Ward R.D."/>
            <person name="Stajich J.E."/>
            <person name="Johansen J.R."/>
            <person name="Huntemann M."/>
            <person name="Clum A."/>
            <person name="Foster B."/>
            <person name="Foster B."/>
            <person name="Roux S."/>
            <person name="Palaniappan K."/>
            <person name="Varghese N."/>
            <person name="Mukherjee S."/>
            <person name="Reddy T.B.K."/>
            <person name="Daum C."/>
            <person name="Copeland A."/>
            <person name="Chen I.A."/>
            <person name="Ivanova N.N."/>
            <person name="Kyrpides N.C."/>
            <person name="Shapiro N."/>
            <person name="Eloe-Fadrosh E.A."/>
            <person name="Pietrasiak N."/>
        </authorList>
    </citation>
    <scope>NUCLEOTIDE SEQUENCE</scope>
    <source>
        <strain evidence="1">HA4357-MV3</strain>
    </source>
</reference>
<organism evidence="1 2">
    <name type="scientific">Pelatocladus maniniholoensis HA4357-MV3</name>
    <dbReference type="NCBI Taxonomy" id="1117104"/>
    <lineage>
        <taxon>Bacteria</taxon>
        <taxon>Bacillati</taxon>
        <taxon>Cyanobacteriota</taxon>
        <taxon>Cyanophyceae</taxon>
        <taxon>Nostocales</taxon>
        <taxon>Nostocaceae</taxon>
        <taxon>Pelatocladus</taxon>
    </lineage>
</organism>
<proteinExistence type="predicted"/>
<evidence type="ECO:0000313" key="2">
    <source>
        <dbReference type="Proteomes" id="UP000813215"/>
    </source>
</evidence>
<dbReference type="Proteomes" id="UP000813215">
    <property type="component" value="Unassembled WGS sequence"/>
</dbReference>
<gene>
    <name evidence="1" type="ORF">KME28_18470</name>
</gene>
<evidence type="ECO:0000313" key="1">
    <source>
        <dbReference type="EMBL" id="MBW4433644.1"/>
    </source>
</evidence>
<reference evidence="1" key="1">
    <citation type="submission" date="2021-05" db="EMBL/GenBank/DDBJ databases">
        <authorList>
            <person name="Pietrasiak N."/>
            <person name="Ward R."/>
            <person name="Stajich J.E."/>
            <person name="Kurbessoian T."/>
        </authorList>
    </citation>
    <scope>NUCLEOTIDE SEQUENCE</scope>
    <source>
        <strain evidence="1">HA4357-MV3</strain>
    </source>
</reference>
<comment type="caution">
    <text evidence="1">The sequence shown here is derived from an EMBL/GenBank/DDBJ whole genome shotgun (WGS) entry which is preliminary data.</text>
</comment>
<sequence>MINRVLDVIFIDSFAFVINTMFGRLLKSKICNYVSEGQDKQFTENERDTEQNDHDEFAENLYL</sequence>
<dbReference type="AlphaFoldDB" id="A0A9E3HBD5"/>